<feature type="transmembrane region" description="Helical" evidence="1">
    <location>
        <begin position="16"/>
        <end position="34"/>
    </location>
</feature>
<organism evidence="3">
    <name type="scientific">Granulicella tundricola (strain ATCC BAA-1859 / DSM 23138 / MP5ACTX9)</name>
    <dbReference type="NCBI Taxonomy" id="1198114"/>
    <lineage>
        <taxon>Bacteria</taxon>
        <taxon>Pseudomonadati</taxon>
        <taxon>Acidobacteriota</taxon>
        <taxon>Terriglobia</taxon>
        <taxon>Terriglobales</taxon>
        <taxon>Acidobacteriaceae</taxon>
        <taxon>Granulicella</taxon>
    </lineage>
</organism>
<accession>E8X7P5</accession>
<dbReference type="OrthoDB" id="115703at2"/>
<evidence type="ECO:0000256" key="1">
    <source>
        <dbReference type="SAM" id="Phobius"/>
    </source>
</evidence>
<keyword evidence="2" id="KW-0614">Plasmid</keyword>
<gene>
    <name evidence="2" type="ordered locus">AciX9_4543</name>
</gene>
<keyword evidence="1" id="KW-0472">Membrane</keyword>
<protein>
    <submittedName>
        <fullName evidence="2">Uncharacterized protein</fullName>
    </submittedName>
</protein>
<evidence type="ECO:0000313" key="2">
    <source>
        <dbReference type="EMBL" id="ADW71479.1"/>
    </source>
</evidence>
<feature type="transmembrane region" description="Helical" evidence="1">
    <location>
        <begin position="172"/>
        <end position="190"/>
    </location>
</feature>
<dbReference type="Proteomes" id="UP000000343">
    <property type="component" value="Plasmid pACIX904"/>
</dbReference>
<dbReference type="EMBL" id="CP002484">
    <property type="protein sequence ID" value="ADW71479.1"/>
    <property type="molecule type" value="Genomic_DNA"/>
</dbReference>
<dbReference type="KEGG" id="acm:AciX9_4543"/>
<dbReference type="AlphaFoldDB" id="E8X7P5"/>
<keyword evidence="1" id="KW-1133">Transmembrane helix</keyword>
<keyword evidence="3" id="KW-1185">Reference proteome</keyword>
<feature type="transmembrane region" description="Helical" evidence="1">
    <location>
        <begin position="54"/>
        <end position="75"/>
    </location>
</feature>
<feature type="transmembrane region" description="Helical" evidence="1">
    <location>
        <begin position="202"/>
        <end position="220"/>
    </location>
</feature>
<keyword evidence="1" id="KW-0812">Transmembrane</keyword>
<proteinExistence type="predicted"/>
<dbReference type="eggNOG" id="ENOG5032TZW">
    <property type="taxonomic scope" value="Bacteria"/>
</dbReference>
<dbReference type="HOGENOM" id="CLU_075807_0_0_0"/>
<sequence length="235" mass="26273">MATLAKPAFRLRSDDFFFPAMALLILAVVVYGFAQSYFLAGMVRAKLPNTLVHIHGALFVSWIFLLILQNALVALRKVRWHITVGILGVILPPLMIVAGFLTMLDSIRRVGTPIPPTILLVGDTQPLILFAVLITWGLLDRRKPASHKRLMLMSTLAIIAPAIDRWPILHHYIPATFAVFLSLPLLLLLYDAFTLKRIHRSTWVPYALMVVFSLTLIPLAQTPLAQRAVAWVLKG</sequence>
<feature type="transmembrane region" description="Helical" evidence="1">
    <location>
        <begin position="150"/>
        <end position="166"/>
    </location>
</feature>
<evidence type="ECO:0000313" key="3">
    <source>
        <dbReference type="Proteomes" id="UP000000343"/>
    </source>
</evidence>
<dbReference type="PaxDb" id="1198114-AciX9_4543"/>
<dbReference type="RefSeq" id="WP_013573198.1">
    <property type="nucleotide sequence ID" value="NC_015059.1"/>
</dbReference>
<name>E8X7P5_GRATM</name>
<geneLocation type="plasmid" evidence="2 3">
    <name>pACIX904</name>
</geneLocation>
<feature type="transmembrane region" description="Helical" evidence="1">
    <location>
        <begin position="82"/>
        <end position="104"/>
    </location>
</feature>
<reference evidence="3" key="1">
    <citation type="submission" date="2011-01" db="EMBL/GenBank/DDBJ databases">
        <title>Complete sequence of plasmid4 of Acidobacterium sp. MP5ACTX9.</title>
        <authorList>
            <consortium name="US DOE Joint Genome Institute"/>
            <person name="Lucas S."/>
            <person name="Copeland A."/>
            <person name="Lapidus A."/>
            <person name="Cheng J.-F."/>
            <person name="Goodwin L."/>
            <person name="Pitluck S."/>
            <person name="Teshima H."/>
            <person name="Detter J.C."/>
            <person name="Han C."/>
            <person name="Tapia R."/>
            <person name="Land M."/>
            <person name="Hauser L."/>
            <person name="Kyrpides N."/>
            <person name="Ivanova N."/>
            <person name="Ovchinnikova G."/>
            <person name="Pagani I."/>
            <person name="Rawat S.R."/>
            <person name="Mannisto M."/>
            <person name="Haggblom M.M."/>
            <person name="Woyke T."/>
        </authorList>
    </citation>
    <scope>NUCLEOTIDE SEQUENCE [LARGE SCALE GENOMIC DNA]</scope>
    <source>
        <strain evidence="3">MP5ACTX9</strain>
        <plasmid evidence="3">Plasmid pACIX904</plasmid>
    </source>
</reference>
<feature type="transmembrane region" description="Helical" evidence="1">
    <location>
        <begin position="116"/>
        <end position="138"/>
    </location>
</feature>